<dbReference type="InterPro" id="IPR003777">
    <property type="entry name" value="XdhC_CoxI"/>
</dbReference>
<dbReference type="PANTHER" id="PTHR30388">
    <property type="entry name" value="ALDEHYDE OXIDOREDUCTASE MOLYBDENUM COFACTOR ASSEMBLY PROTEIN"/>
    <property type="match status" value="1"/>
</dbReference>
<dbReference type="Pfam" id="PF02625">
    <property type="entry name" value="XdhC_CoxI"/>
    <property type="match status" value="1"/>
</dbReference>
<protein>
    <submittedName>
        <fullName evidence="3">XdhC family protein</fullName>
    </submittedName>
</protein>
<accession>A0A8I0K0E1</accession>
<feature type="domain" description="XdhC- CoxI" evidence="1">
    <location>
        <begin position="11"/>
        <end position="78"/>
    </location>
</feature>
<dbReference type="PANTHER" id="PTHR30388:SF4">
    <property type="entry name" value="MOLYBDENUM COFACTOR INSERTION CHAPERONE PAOD"/>
    <property type="match status" value="1"/>
</dbReference>
<comment type="caution">
    <text evidence="3">The sequence shown here is derived from an EMBL/GenBank/DDBJ whole genome shotgun (WGS) entry which is preliminary data.</text>
</comment>
<dbReference type="Gene3D" id="3.40.50.720">
    <property type="entry name" value="NAD(P)-binding Rossmann-like Domain"/>
    <property type="match status" value="1"/>
</dbReference>
<dbReference type="RefSeq" id="WP_187768796.1">
    <property type="nucleotide sequence ID" value="NZ_JACTVM010000001.1"/>
</dbReference>
<feature type="domain" description="XdhC Rossmann" evidence="2">
    <location>
        <begin position="147"/>
        <end position="289"/>
    </location>
</feature>
<organism evidence="3 4">
    <name type="scientific">Aeromicrobium senzhongii</name>
    <dbReference type="NCBI Taxonomy" id="2663859"/>
    <lineage>
        <taxon>Bacteria</taxon>
        <taxon>Bacillati</taxon>
        <taxon>Actinomycetota</taxon>
        <taxon>Actinomycetes</taxon>
        <taxon>Propionibacteriales</taxon>
        <taxon>Nocardioidaceae</taxon>
        <taxon>Aeromicrobium</taxon>
    </lineage>
</organism>
<evidence type="ECO:0000259" key="1">
    <source>
        <dbReference type="Pfam" id="PF02625"/>
    </source>
</evidence>
<dbReference type="InterPro" id="IPR027051">
    <property type="entry name" value="XdhC_Rossmann_dom"/>
</dbReference>
<proteinExistence type="predicted"/>
<evidence type="ECO:0000313" key="4">
    <source>
        <dbReference type="Proteomes" id="UP000620591"/>
    </source>
</evidence>
<name>A0A8I0K0E1_9ACTN</name>
<sequence>MLQIATTLRAWSAEGRRVAVATLVAVDGSAPRGVGAALAVDDTGRVAGSISGGCVEADLVAECEQVLAGGPARRRRYGVGDWLEPGLMCGGTVEVLISDVAALDDAAWHQVERAAAGLDATLSLDALGQGCADDPVVTLSVRRPRHLVVVGAVEFGVALGALAARAGFAVTVLDHRATFATKERFPDATAVVVGPPAAWIAERGWAPDDAICVLGHDLGHDTPAILAALRAGAGYVGAMGSRATHERRVEALRELGATTAEIARLRSPIGLDLGGSTPEHTAVAILAEVLAVRHGATGLPLSRTGGPLHR</sequence>
<dbReference type="AlphaFoldDB" id="A0A8I0K0E1"/>
<gene>
    <name evidence="3" type="ORF">IBG24_05075</name>
</gene>
<dbReference type="Proteomes" id="UP000620591">
    <property type="component" value="Unassembled WGS sequence"/>
</dbReference>
<dbReference type="InterPro" id="IPR052698">
    <property type="entry name" value="MoCofactor_Util/Proc"/>
</dbReference>
<reference evidence="3" key="1">
    <citation type="submission" date="2020-09" db="EMBL/GenBank/DDBJ databases">
        <title>Novel species in genus Aeromicrobium.</title>
        <authorList>
            <person name="Zhang G."/>
        </authorList>
    </citation>
    <scope>NUCLEOTIDE SEQUENCE</scope>
    <source>
        <strain evidence="3">Zg-636</strain>
    </source>
</reference>
<dbReference type="Pfam" id="PF13478">
    <property type="entry name" value="XdhC_C"/>
    <property type="match status" value="1"/>
</dbReference>
<evidence type="ECO:0000259" key="2">
    <source>
        <dbReference type="Pfam" id="PF13478"/>
    </source>
</evidence>
<dbReference type="SUPFAM" id="SSF51984">
    <property type="entry name" value="MurCD N-terminal domain"/>
    <property type="match status" value="1"/>
</dbReference>
<evidence type="ECO:0000313" key="3">
    <source>
        <dbReference type="EMBL" id="MBC9225683.1"/>
    </source>
</evidence>
<dbReference type="EMBL" id="JACTVM010000001">
    <property type="protein sequence ID" value="MBC9225683.1"/>
    <property type="molecule type" value="Genomic_DNA"/>
</dbReference>